<keyword evidence="3" id="KW-1185">Reference proteome</keyword>
<dbReference type="EMBL" id="JBHSBH010000015">
    <property type="protein sequence ID" value="MFC3999141.1"/>
    <property type="molecule type" value="Genomic_DNA"/>
</dbReference>
<dbReference type="Proteomes" id="UP001595847">
    <property type="component" value="Unassembled WGS sequence"/>
</dbReference>
<dbReference type="InterPro" id="IPR005583">
    <property type="entry name" value="YaaA"/>
</dbReference>
<feature type="region of interest" description="Disordered" evidence="1">
    <location>
        <begin position="1"/>
        <end position="20"/>
    </location>
</feature>
<organism evidence="2 3">
    <name type="scientific">Nocardiopsis sediminis</name>
    <dbReference type="NCBI Taxonomy" id="1778267"/>
    <lineage>
        <taxon>Bacteria</taxon>
        <taxon>Bacillati</taxon>
        <taxon>Actinomycetota</taxon>
        <taxon>Actinomycetes</taxon>
        <taxon>Streptosporangiales</taxon>
        <taxon>Nocardiopsidaceae</taxon>
        <taxon>Nocardiopsis</taxon>
    </lineage>
</organism>
<evidence type="ECO:0000313" key="3">
    <source>
        <dbReference type="Proteomes" id="UP001595847"/>
    </source>
</evidence>
<evidence type="ECO:0000313" key="2">
    <source>
        <dbReference type="EMBL" id="MFC3999141.1"/>
    </source>
</evidence>
<reference evidence="3" key="1">
    <citation type="journal article" date="2019" name="Int. J. Syst. Evol. Microbiol.">
        <title>The Global Catalogue of Microorganisms (GCM) 10K type strain sequencing project: providing services to taxonomists for standard genome sequencing and annotation.</title>
        <authorList>
            <consortium name="The Broad Institute Genomics Platform"/>
            <consortium name="The Broad Institute Genome Sequencing Center for Infectious Disease"/>
            <person name="Wu L."/>
            <person name="Ma J."/>
        </authorList>
    </citation>
    <scope>NUCLEOTIDE SEQUENCE [LARGE SCALE GENOMIC DNA]</scope>
    <source>
        <strain evidence="3">TBRC 1826</strain>
    </source>
</reference>
<gene>
    <name evidence="2" type="primary">yaaA</name>
    <name evidence="2" type="ORF">ACFOVU_24700</name>
</gene>
<name>A0ABV8FSJ0_9ACTN</name>
<evidence type="ECO:0000256" key="1">
    <source>
        <dbReference type="SAM" id="MobiDB-lite"/>
    </source>
</evidence>
<proteinExistence type="predicted"/>
<protein>
    <submittedName>
        <fullName evidence="2">Peroxide stress protein YaaA</fullName>
    </submittedName>
</protein>
<dbReference type="NCBIfam" id="NF002545">
    <property type="entry name" value="PRK02101.2-3"/>
    <property type="match status" value="1"/>
</dbReference>
<dbReference type="RefSeq" id="WP_378537402.1">
    <property type="nucleotide sequence ID" value="NZ_JBHSBH010000015.1"/>
</dbReference>
<dbReference type="PANTHER" id="PTHR30283:SF4">
    <property type="entry name" value="PEROXIDE STRESS RESISTANCE PROTEIN YAAA"/>
    <property type="match status" value="1"/>
</dbReference>
<dbReference type="PANTHER" id="PTHR30283">
    <property type="entry name" value="PEROXIDE STRESS RESPONSE PROTEIN YAAA"/>
    <property type="match status" value="1"/>
</dbReference>
<sequence length="265" mass="27429">MLILLPPSEGKASGGDGPPLDLGALSLPEVTSARQAVLDALDALCSGPDEAARTVLGLSPGQQDAVERDRALRDAPTLPAAGLYTGVLYDHLRLPALLDGATAAAAASSVLIFSGLWGVVGPTDPLPPYRLSMGVRLPPLGPLGAFWRGHLTDLLSKRADGELVVDCRSATYAAAFKPAGAVAERTVSVRVVRETTDGATVRRTVVSHMAKATRGAMAHTLLATGASPTTPAELAEALKDLGHPAELTPPTARNRPYTLTVVERS</sequence>
<accession>A0ABV8FSJ0</accession>
<dbReference type="Pfam" id="PF03883">
    <property type="entry name" value="H2O2_YaaD"/>
    <property type="match status" value="1"/>
</dbReference>
<comment type="caution">
    <text evidence="2">The sequence shown here is derived from an EMBL/GenBank/DDBJ whole genome shotgun (WGS) entry which is preliminary data.</text>
</comment>